<proteinExistence type="predicted"/>
<comment type="caution">
    <text evidence="5">The sequence shown here is derived from an EMBL/GenBank/DDBJ whole genome shotgun (WGS) entry which is preliminary data.</text>
</comment>
<dbReference type="GO" id="GO:0000976">
    <property type="term" value="F:transcription cis-regulatory region binding"/>
    <property type="evidence" value="ECO:0007669"/>
    <property type="project" value="TreeGrafter"/>
</dbReference>
<sequence>MSAARSSSYLSAKSRRLRAGIIGIAHEIAAGPPDVNTIGGMKEKRIVLRDVAIKAGVHLTTAARAMKNDPRVQPDTLARIQEIAKEMGYMPDPMLSALSTYRIATRPSLYHGTVGWITNFVTRDAWMVESFKLYRLGATEALARHGYLVEDFWLREPKMTGRRAAQILQSRGIRGLLVCPLPTHCGRISLSLENFAAVTFGYTLARPAIHRVTTSHYENMQNCMRQLYHLGYRRPGFVNWDEISKRVGDQWTAAYRTPPFAGKWENDLPILQLDKTPTTFSNTNRDLFLKWVKSHRLDSVLVVDRHILDWLTEAGYRVPEDIAYVSPSLQESNVEHAGVFETSHDVGRAAGDFLAGMLTRGEFGIPEVPRRILLDGIWQLGQTARNLTAKKKRQNLVEAAG</sequence>
<dbReference type="Gene3D" id="3.40.50.2300">
    <property type="match status" value="2"/>
</dbReference>
<evidence type="ECO:0000256" key="1">
    <source>
        <dbReference type="ARBA" id="ARBA00023015"/>
    </source>
</evidence>
<dbReference type="SUPFAM" id="SSF47413">
    <property type="entry name" value="lambda repressor-like DNA-binding domains"/>
    <property type="match status" value="1"/>
</dbReference>
<keyword evidence="1" id="KW-0805">Transcription regulation</keyword>
<keyword evidence="3" id="KW-0804">Transcription</keyword>
<dbReference type="SUPFAM" id="SSF53822">
    <property type="entry name" value="Periplasmic binding protein-like I"/>
    <property type="match status" value="1"/>
</dbReference>
<dbReference type="Pfam" id="PF00356">
    <property type="entry name" value="LacI"/>
    <property type="match status" value="1"/>
</dbReference>
<evidence type="ECO:0000256" key="3">
    <source>
        <dbReference type="ARBA" id="ARBA00023163"/>
    </source>
</evidence>
<dbReference type="PANTHER" id="PTHR30146:SF109">
    <property type="entry name" value="HTH-TYPE TRANSCRIPTIONAL REGULATOR GALS"/>
    <property type="match status" value="1"/>
</dbReference>
<name>A0A556QSA4_9BACT</name>
<feature type="domain" description="HTH lacI-type" evidence="4">
    <location>
        <begin position="46"/>
        <end position="100"/>
    </location>
</feature>
<dbReference type="PROSITE" id="PS50932">
    <property type="entry name" value="HTH_LACI_2"/>
    <property type="match status" value="1"/>
</dbReference>
<dbReference type="Gene3D" id="1.10.260.40">
    <property type="entry name" value="lambda repressor-like DNA-binding domains"/>
    <property type="match status" value="1"/>
</dbReference>
<evidence type="ECO:0000259" key="4">
    <source>
        <dbReference type="PROSITE" id="PS50932"/>
    </source>
</evidence>
<dbReference type="InterPro" id="IPR000843">
    <property type="entry name" value="HTH_LacI"/>
</dbReference>
<dbReference type="EMBL" id="VMBG01000001">
    <property type="protein sequence ID" value="TSJ79527.1"/>
    <property type="molecule type" value="Genomic_DNA"/>
</dbReference>
<dbReference type="InterPro" id="IPR028082">
    <property type="entry name" value="Peripla_BP_I"/>
</dbReference>
<evidence type="ECO:0000256" key="2">
    <source>
        <dbReference type="ARBA" id="ARBA00023125"/>
    </source>
</evidence>
<dbReference type="CDD" id="cd01392">
    <property type="entry name" value="HTH_LacI"/>
    <property type="match status" value="1"/>
</dbReference>
<dbReference type="PANTHER" id="PTHR30146">
    <property type="entry name" value="LACI-RELATED TRANSCRIPTIONAL REPRESSOR"/>
    <property type="match status" value="1"/>
</dbReference>
<keyword evidence="2" id="KW-0238">DNA-binding</keyword>
<dbReference type="InterPro" id="IPR010982">
    <property type="entry name" value="Lambda_DNA-bd_dom_sf"/>
</dbReference>
<protein>
    <submittedName>
        <fullName evidence="5">LacI family transcriptional regulator</fullName>
    </submittedName>
</protein>
<evidence type="ECO:0000313" key="5">
    <source>
        <dbReference type="EMBL" id="TSJ79527.1"/>
    </source>
</evidence>
<keyword evidence="6" id="KW-1185">Reference proteome</keyword>
<dbReference type="GO" id="GO:0003700">
    <property type="term" value="F:DNA-binding transcription factor activity"/>
    <property type="evidence" value="ECO:0007669"/>
    <property type="project" value="TreeGrafter"/>
</dbReference>
<accession>A0A556QSA4</accession>
<evidence type="ECO:0000313" key="6">
    <source>
        <dbReference type="Proteomes" id="UP000315648"/>
    </source>
</evidence>
<dbReference type="OrthoDB" id="189824at2"/>
<dbReference type="Proteomes" id="UP000315648">
    <property type="component" value="Unassembled WGS sequence"/>
</dbReference>
<organism evidence="5 6">
    <name type="scientific">Rariglobus hedericola</name>
    <dbReference type="NCBI Taxonomy" id="2597822"/>
    <lineage>
        <taxon>Bacteria</taxon>
        <taxon>Pseudomonadati</taxon>
        <taxon>Verrucomicrobiota</taxon>
        <taxon>Opitutia</taxon>
        <taxon>Opitutales</taxon>
        <taxon>Opitutaceae</taxon>
        <taxon>Rariglobus</taxon>
    </lineage>
</organism>
<dbReference type="AlphaFoldDB" id="A0A556QSA4"/>
<dbReference type="SMART" id="SM00354">
    <property type="entry name" value="HTH_LACI"/>
    <property type="match status" value="1"/>
</dbReference>
<reference evidence="5 6" key="1">
    <citation type="submission" date="2019-07" db="EMBL/GenBank/DDBJ databases">
        <title>Description of 53C-WASEF.</title>
        <authorList>
            <person name="Pitt A."/>
            <person name="Hahn M.W."/>
        </authorList>
    </citation>
    <scope>NUCLEOTIDE SEQUENCE [LARGE SCALE GENOMIC DNA]</scope>
    <source>
        <strain evidence="5 6">53C-WASEF</strain>
    </source>
</reference>
<gene>
    <name evidence="5" type="ORF">FPL22_09645</name>
</gene>